<feature type="region of interest" description="Disordered" evidence="1">
    <location>
        <begin position="1"/>
        <end position="39"/>
    </location>
</feature>
<organism evidence="2">
    <name type="scientific">Sesamum latifolium</name>
    <dbReference type="NCBI Taxonomy" id="2727402"/>
    <lineage>
        <taxon>Eukaryota</taxon>
        <taxon>Viridiplantae</taxon>
        <taxon>Streptophyta</taxon>
        <taxon>Embryophyta</taxon>
        <taxon>Tracheophyta</taxon>
        <taxon>Spermatophyta</taxon>
        <taxon>Magnoliopsida</taxon>
        <taxon>eudicotyledons</taxon>
        <taxon>Gunneridae</taxon>
        <taxon>Pentapetalae</taxon>
        <taxon>asterids</taxon>
        <taxon>lamiids</taxon>
        <taxon>Lamiales</taxon>
        <taxon>Pedaliaceae</taxon>
        <taxon>Sesamum</taxon>
    </lineage>
</organism>
<proteinExistence type="predicted"/>
<accession>A0AAW2VFP9</accession>
<comment type="caution">
    <text evidence="2">The sequence shown here is derived from an EMBL/GenBank/DDBJ whole genome shotgun (WGS) entry which is preliminary data.</text>
</comment>
<dbReference type="EMBL" id="JACGWN010000010">
    <property type="protein sequence ID" value="KAL0428032.1"/>
    <property type="molecule type" value="Genomic_DNA"/>
</dbReference>
<dbReference type="AlphaFoldDB" id="A0AAW2VFP9"/>
<evidence type="ECO:0000313" key="2">
    <source>
        <dbReference type="EMBL" id="KAL0428032.1"/>
    </source>
</evidence>
<gene>
    <name evidence="2" type="ORF">Slati_2978000</name>
</gene>
<name>A0AAW2VFP9_9LAMI</name>
<reference evidence="2" key="2">
    <citation type="journal article" date="2024" name="Plant">
        <title>Genomic evolution and insights into agronomic trait innovations of Sesamum species.</title>
        <authorList>
            <person name="Miao H."/>
            <person name="Wang L."/>
            <person name="Qu L."/>
            <person name="Liu H."/>
            <person name="Sun Y."/>
            <person name="Le M."/>
            <person name="Wang Q."/>
            <person name="Wei S."/>
            <person name="Zheng Y."/>
            <person name="Lin W."/>
            <person name="Duan Y."/>
            <person name="Cao H."/>
            <person name="Xiong S."/>
            <person name="Wang X."/>
            <person name="Wei L."/>
            <person name="Li C."/>
            <person name="Ma Q."/>
            <person name="Ju M."/>
            <person name="Zhao R."/>
            <person name="Li G."/>
            <person name="Mu C."/>
            <person name="Tian Q."/>
            <person name="Mei H."/>
            <person name="Zhang T."/>
            <person name="Gao T."/>
            <person name="Zhang H."/>
        </authorList>
    </citation>
    <scope>NUCLEOTIDE SEQUENCE</scope>
    <source>
        <strain evidence="2">KEN1</strain>
    </source>
</reference>
<protein>
    <submittedName>
        <fullName evidence="2">Uncharacterized protein</fullName>
    </submittedName>
</protein>
<sequence>MKIIISTLRGSQASGAGPSSQLERGGMLENQGMGERISTGLQYDRSTPADFIGKKAAGY</sequence>
<reference evidence="2" key="1">
    <citation type="submission" date="2020-06" db="EMBL/GenBank/DDBJ databases">
        <authorList>
            <person name="Li T."/>
            <person name="Hu X."/>
            <person name="Zhang T."/>
            <person name="Song X."/>
            <person name="Zhang H."/>
            <person name="Dai N."/>
            <person name="Sheng W."/>
            <person name="Hou X."/>
            <person name="Wei L."/>
        </authorList>
    </citation>
    <scope>NUCLEOTIDE SEQUENCE</scope>
    <source>
        <strain evidence="2">KEN1</strain>
        <tissue evidence="2">Leaf</tissue>
    </source>
</reference>
<feature type="compositionally biased region" description="Low complexity" evidence="1">
    <location>
        <begin position="10"/>
        <end position="21"/>
    </location>
</feature>
<evidence type="ECO:0000256" key="1">
    <source>
        <dbReference type="SAM" id="MobiDB-lite"/>
    </source>
</evidence>